<dbReference type="Gene3D" id="3.90.79.10">
    <property type="entry name" value="Nucleoside Triphosphate Pyrophosphohydrolase"/>
    <property type="match status" value="1"/>
</dbReference>
<reference evidence="13 14" key="1">
    <citation type="submission" date="2018-03" db="EMBL/GenBank/DDBJ databases">
        <title>Genomic Encyclopedia of Archaeal and Bacterial Type Strains, Phase II (KMG-II): from individual species to whole genera.</title>
        <authorList>
            <person name="Goeker M."/>
        </authorList>
    </citation>
    <scope>NUCLEOTIDE SEQUENCE [LARGE SCALE GENOMIC DNA]</scope>
    <source>
        <strain evidence="13 14">DSM 44720</strain>
    </source>
</reference>
<feature type="binding site" evidence="10">
    <location>
        <position position="69"/>
    </location>
    <ligand>
        <name>Mn(2+)</name>
        <dbReference type="ChEBI" id="CHEBI:29035"/>
    </ligand>
</feature>
<evidence type="ECO:0000256" key="5">
    <source>
        <dbReference type="ARBA" id="ARBA00022723"/>
    </source>
</evidence>
<dbReference type="EC" id="5.3.3.2" evidence="3 10"/>
<dbReference type="OrthoDB" id="9809458at2"/>
<gene>
    <name evidence="10" type="primary">idi</name>
    <name evidence="13" type="ORF">CLV43_11684</name>
</gene>
<evidence type="ECO:0000259" key="12">
    <source>
        <dbReference type="PROSITE" id="PS51462"/>
    </source>
</evidence>
<dbReference type="GO" id="GO:0050992">
    <property type="term" value="P:dimethylallyl diphosphate biosynthetic process"/>
    <property type="evidence" value="ECO:0007669"/>
    <property type="project" value="UniProtKB-UniRule"/>
</dbReference>
<evidence type="ECO:0000256" key="2">
    <source>
        <dbReference type="ARBA" id="ARBA00007579"/>
    </source>
</evidence>
<comment type="catalytic activity">
    <reaction evidence="10">
        <text>isopentenyl diphosphate = dimethylallyl diphosphate</text>
        <dbReference type="Rhea" id="RHEA:23284"/>
        <dbReference type="ChEBI" id="CHEBI:57623"/>
        <dbReference type="ChEBI" id="CHEBI:128769"/>
        <dbReference type="EC" id="5.3.3.2"/>
    </reaction>
</comment>
<dbReference type="EMBL" id="PVTF01000016">
    <property type="protein sequence ID" value="PRY34577.1"/>
    <property type="molecule type" value="Genomic_DNA"/>
</dbReference>
<keyword evidence="4 10" id="KW-0963">Cytoplasm</keyword>
<dbReference type="GO" id="GO:0005737">
    <property type="term" value="C:cytoplasm"/>
    <property type="evidence" value="ECO:0007669"/>
    <property type="project" value="UniProtKB-SubCell"/>
</dbReference>
<evidence type="ECO:0000256" key="6">
    <source>
        <dbReference type="ARBA" id="ARBA00022842"/>
    </source>
</evidence>
<keyword evidence="7 10" id="KW-0464">Manganese</keyword>
<dbReference type="NCBIfam" id="NF002995">
    <property type="entry name" value="PRK03759.1"/>
    <property type="match status" value="1"/>
</dbReference>
<dbReference type="RefSeq" id="WP_106194783.1">
    <property type="nucleotide sequence ID" value="NZ_PVTF01000016.1"/>
</dbReference>
<organism evidence="13 14">
    <name type="scientific">Umezawaea tangerina</name>
    <dbReference type="NCBI Taxonomy" id="84725"/>
    <lineage>
        <taxon>Bacteria</taxon>
        <taxon>Bacillati</taxon>
        <taxon>Actinomycetota</taxon>
        <taxon>Actinomycetes</taxon>
        <taxon>Pseudonocardiales</taxon>
        <taxon>Pseudonocardiaceae</taxon>
        <taxon>Umezawaea</taxon>
    </lineage>
</organism>
<comment type="similarity">
    <text evidence="2 10">Belongs to the IPP isomerase type 1 family.</text>
</comment>
<proteinExistence type="inferred from homology"/>
<feature type="binding site" evidence="10">
    <location>
        <position position="87"/>
    </location>
    <ligand>
        <name>Mg(2+)</name>
        <dbReference type="ChEBI" id="CHEBI:18420"/>
    </ligand>
</feature>
<feature type="binding site" evidence="10">
    <location>
        <position position="32"/>
    </location>
    <ligand>
        <name>Mn(2+)</name>
        <dbReference type="ChEBI" id="CHEBI:29035"/>
    </ligand>
</feature>
<dbReference type="Proteomes" id="UP000239494">
    <property type="component" value="Unassembled WGS sequence"/>
</dbReference>
<evidence type="ECO:0000256" key="7">
    <source>
        <dbReference type="ARBA" id="ARBA00023211"/>
    </source>
</evidence>
<dbReference type="SUPFAM" id="SSF55811">
    <property type="entry name" value="Nudix"/>
    <property type="match status" value="1"/>
</dbReference>
<evidence type="ECO:0000256" key="3">
    <source>
        <dbReference type="ARBA" id="ARBA00012057"/>
    </source>
</evidence>
<feature type="binding site" evidence="10">
    <location>
        <position position="25"/>
    </location>
    <ligand>
        <name>Mn(2+)</name>
        <dbReference type="ChEBI" id="CHEBI:29035"/>
    </ligand>
</feature>
<dbReference type="PROSITE" id="PS51462">
    <property type="entry name" value="NUDIX"/>
    <property type="match status" value="1"/>
</dbReference>
<dbReference type="NCBIfam" id="TIGR02150">
    <property type="entry name" value="IPP_isom_1"/>
    <property type="match status" value="1"/>
</dbReference>
<dbReference type="CDD" id="cd02885">
    <property type="entry name" value="NUDIX_IPP_Isomerase"/>
    <property type="match status" value="1"/>
</dbReference>
<comment type="subcellular location">
    <subcellularLocation>
        <location evidence="10">Cytoplasm</location>
    </subcellularLocation>
</comment>
<keyword evidence="14" id="KW-1185">Reference proteome</keyword>
<keyword evidence="8 10" id="KW-0414">Isoprene biosynthesis</keyword>
<dbReference type="InterPro" id="IPR056375">
    <property type="entry name" value="Idi_bact"/>
</dbReference>
<comment type="function">
    <text evidence="10">Catalyzes the 1,3-allylic rearrangement of the homoallylic substrate isopentenyl (IPP) to its highly electrophilic allylic isomer, dimethylallyl diphosphate (DMAPP).</text>
</comment>
<evidence type="ECO:0000256" key="11">
    <source>
        <dbReference type="PIRSR" id="PIRSR018427-1"/>
    </source>
</evidence>
<evidence type="ECO:0000256" key="10">
    <source>
        <dbReference type="HAMAP-Rule" id="MF_00202"/>
    </source>
</evidence>
<keyword evidence="9 10" id="KW-0413">Isomerase</keyword>
<feature type="domain" description="Nudix hydrolase" evidence="12">
    <location>
        <begin position="30"/>
        <end position="165"/>
    </location>
</feature>
<dbReference type="UniPathway" id="UPA00059">
    <property type="reaction ID" value="UER00104"/>
</dbReference>
<dbReference type="GO" id="GO:0008299">
    <property type="term" value="P:isoprenoid biosynthetic process"/>
    <property type="evidence" value="ECO:0007669"/>
    <property type="project" value="UniProtKB-UniRule"/>
</dbReference>
<keyword evidence="5 10" id="KW-0479">Metal-binding</keyword>
<comment type="caution">
    <text evidence="13">The sequence shown here is derived from an EMBL/GenBank/DDBJ whole genome shotgun (WGS) entry which is preliminary data.</text>
</comment>
<feature type="active site" evidence="10 11">
    <location>
        <position position="67"/>
    </location>
</feature>
<comment type="cofactor">
    <cofactor evidence="10">
        <name>Mg(2+)</name>
        <dbReference type="ChEBI" id="CHEBI:18420"/>
    </cofactor>
    <text evidence="10">Binds 1 Mg(2+) ion per subunit. The magnesium ion binds only when substrate is bound.</text>
</comment>
<keyword evidence="6 10" id="KW-0460">Magnesium</keyword>
<evidence type="ECO:0000256" key="8">
    <source>
        <dbReference type="ARBA" id="ARBA00023229"/>
    </source>
</evidence>
<comment type="pathway">
    <text evidence="1 10">Isoprenoid biosynthesis; dimethylallyl diphosphate biosynthesis; dimethylallyl diphosphate from isopentenyl diphosphate: step 1/1.</text>
</comment>
<dbReference type="HAMAP" id="MF_00202">
    <property type="entry name" value="Idi"/>
    <property type="match status" value="1"/>
</dbReference>
<feature type="binding site" evidence="10">
    <location>
        <position position="117"/>
    </location>
    <ligand>
        <name>Mn(2+)</name>
        <dbReference type="ChEBI" id="CHEBI:29035"/>
    </ligand>
</feature>
<dbReference type="InterPro" id="IPR015797">
    <property type="entry name" value="NUDIX_hydrolase-like_dom_sf"/>
</dbReference>
<feature type="binding site" evidence="10">
    <location>
        <position position="115"/>
    </location>
    <ligand>
        <name>Mn(2+)</name>
        <dbReference type="ChEBI" id="CHEBI:29035"/>
    </ligand>
</feature>
<dbReference type="InterPro" id="IPR000086">
    <property type="entry name" value="NUDIX_hydrolase_dom"/>
</dbReference>
<sequence length="194" mass="21423">MTTEQVLLLDESGNQVGLADKAEVHHADTPLHLAFSSYLFDDRGRTLLTRRALHKKTWPGVWTNTCCGHPAPGERMSDGVLRRLTDELGLPDVHEVDLVLPRFRYRAVMPNGVVENEMCPVFRGVAVGDPTPNPDEVDSVEWVPWQDFAESVLDGTRDISPWCKLQVAELDKLGPDPLTWPVAAAGALPPAARL</sequence>
<evidence type="ECO:0000256" key="4">
    <source>
        <dbReference type="ARBA" id="ARBA00022490"/>
    </source>
</evidence>
<evidence type="ECO:0000313" key="14">
    <source>
        <dbReference type="Proteomes" id="UP000239494"/>
    </source>
</evidence>
<evidence type="ECO:0000313" key="13">
    <source>
        <dbReference type="EMBL" id="PRY34577.1"/>
    </source>
</evidence>
<dbReference type="FunFam" id="3.90.79.10:FF:000009">
    <property type="entry name" value="Isopentenyl-diphosphate Delta-isomerase"/>
    <property type="match status" value="1"/>
</dbReference>
<name>A0A2T0SMD1_9PSEU</name>
<dbReference type="AlphaFoldDB" id="A0A2T0SMD1"/>
<dbReference type="PIRSF" id="PIRSF018427">
    <property type="entry name" value="Isopntndiph_ism"/>
    <property type="match status" value="1"/>
</dbReference>
<protein>
    <recommendedName>
        <fullName evidence="3 10">Isopentenyl-diphosphate Delta-isomerase</fullName>
        <shortName evidence="10">IPP isomerase</shortName>
        <ecNumber evidence="3 10">5.3.3.2</ecNumber>
    </recommendedName>
    <alternativeName>
        <fullName evidence="10">IPP:DMAPP isomerase</fullName>
    </alternativeName>
    <alternativeName>
        <fullName evidence="10">Isopentenyl pyrophosphate isomerase</fullName>
    </alternativeName>
</protein>
<dbReference type="Pfam" id="PF00293">
    <property type="entry name" value="NUDIX"/>
    <property type="match status" value="1"/>
</dbReference>
<dbReference type="GO" id="GO:0046872">
    <property type="term" value="F:metal ion binding"/>
    <property type="evidence" value="ECO:0007669"/>
    <property type="project" value="UniProtKB-KW"/>
</dbReference>
<feature type="active site" evidence="10 11">
    <location>
        <position position="117"/>
    </location>
</feature>
<dbReference type="PANTHER" id="PTHR10885:SF0">
    <property type="entry name" value="ISOPENTENYL-DIPHOSPHATE DELTA-ISOMERASE"/>
    <property type="match status" value="1"/>
</dbReference>
<evidence type="ECO:0000256" key="1">
    <source>
        <dbReference type="ARBA" id="ARBA00004826"/>
    </source>
</evidence>
<dbReference type="InterPro" id="IPR011876">
    <property type="entry name" value="IsopentenylPP_isomerase_typ1"/>
</dbReference>
<accession>A0A2T0SMD1</accession>
<dbReference type="GO" id="GO:0004452">
    <property type="term" value="F:isopentenyl-diphosphate delta-isomerase activity"/>
    <property type="evidence" value="ECO:0007669"/>
    <property type="project" value="UniProtKB-UniRule"/>
</dbReference>
<comment type="cofactor">
    <cofactor evidence="10">
        <name>Mn(2+)</name>
        <dbReference type="ChEBI" id="CHEBI:29035"/>
    </cofactor>
    <text evidence="10">Binds 1 Mn(2+) ion per subunit.</text>
</comment>
<evidence type="ECO:0000256" key="9">
    <source>
        <dbReference type="ARBA" id="ARBA00023235"/>
    </source>
</evidence>
<dbReference type="PANTHER" id="PTHR10885">
    <property type="entry name" value="ISOPENTENYL-DIPHOSPHATE DELTA-ISOMERASE"/>
    <property type="match status" value="1"/>
</dbReference>